<dbReference type="GO" id="GO:0003755">
    <property type="term" value="F:peptidyl-prolyl cis-trans isomerase activity"/>
    <property type="evidence" value="ECO:0007669"/>
    <property type="project" value="UniProtKB-EC"/>
</dbReference>
<reference evidence="2" key="1">
    <citation type="submission" date="2020-02" db="EMBL/GenBank/DDBJ databases">
        <authorList>
            <person name="Meier V. D."/>
        </authorList>
    </citation>
    <scope>NUCLEOTIDE SEQUENCE</scope>
    <source>
        <strain evidence="2">AVDCRST_MAG35</strain>
    </source>
</reference>
<sequence>GGHAAHQPRGRPRHPVPPARPEDGRELHRARDRRPGVEGPEDRRGAPGPVLRRADLPPDHPRLHGAGRRPGRERHGRPRLRLRRRDPPRARLQRALQARHGQRRQAGRTGHQRLAVLHHRRCHAVADGQAHDLRRGRRRREPRRGRRHRRRAHRGDGPPEAARRHREGERRL</sequence>
<feature type="non-terminal residue" evidence="2">
    <location>
        <position position="1"/>
    </location>
</feature>
<evidence type="ECO:0000313" key="2">
    <source>
        <dbReference type="EMBL" id="CAA9392308.1"/>
    </source>
</evidence>
<feature type="compositionally biased region" description="Basic and acidic residues" evidence="1">
    <location>
        <begin position="20"/>
        <end position="45"/>
    </location>
</feature>
<name>A0A6J4NN42_9ACTN</name>
<gene>
    <name evidence="2" type="ORF">AVDCRST_MAG35-456</name>
</gene>
<feature type="compositionally biased region" description="Basic residues" evidence="1">
    <location>
        <begin position="1"/>
        <end position="14"/>
    </location>
</feature>
<evidence type="ECO:0000256" key="1">
    <source>
        <dbReference type="SAM" id="MobiDB-lite"/>
    </source>
</evidence>
<feature type="compositionally biased region" description="Basic residues" evidence="1">
    <location>
        <begin position="63"/>
        <end position="86"/>
    </location>
</feature>
<feature type="compositionally biased region" description="Basic and acidic residues" evidence="1">
    <location>
        <begin position="52"/>
        <end position="62"/>
    </location>
</feature>
<feature type="region of interest" description="Disordered" evidence="1">
    <location>
        <begin position="122"/>
        <end position="172"/>
    </location>
</feature>
<feature type="non-terminal residue" evidence="2">
    <location>
        <position position="172"/>
    </location>
</feature>
<accession>A0A6J4NN42</accession>
<feature type="compositionally biased region" description="Basic residues" evidence="1">
    <location>
        <begin position="134"/>
        <end position="153"/>
    </location>
</feature>
<proteinExistence type="predicted"/>
<keyword evidence="2" id="KW-0413">Isomerase</keyword>
<feature type="region of interest" description="Disordered" evidence="1">
    <location>
        <begin position="1"/>
        <end position="110"/>
    </location>
</feature>
<dbReference type="AlphaFoldDB" id="A0A6J4NN42"/>
<protein>
    <submittedName>
        <fullName evidence="2">Peptidyl-prolyl cis-trans isomerase</fullName>
        <ecNumber evidence="2">5.2.1.8</ecNumber>
    </submittedName>
</protein>
<dbReference type="EMBL" id="CADCUY010000094">
    <property type="protein sequence ID" value="CAA9392308.1"/>
    <property type="molecule type" value="Genomic_DNA"/>
</dbReference>
<organism evidence="2">
    <name type="scientific">uncultured Quadrisphaera sp</name>
    <dbReference type="NCBI Taxonomy" id="904978"/>
    <lineage>
        <taxon>Bacteria</taxon>
        <taxon>Bacillati</taxon>
        <taxon>Actinomycetota</taxon>
        <taxon>Actinomycetes</taxon>
        <taxon>Kineosporiales</taxon>
        <taxon>Kineosporiaceae</taxon>
        <taxon>Quadrisphaera</taxon>
        <taxon>environmental samples</taxon>
    </lineage>
</organism>
<dbReference type="EC" id="5.2.1.8" evidence="2"/>